<dbReference type="AlphaFoldDB" id="A0A1V6Q827"/>
<name>A0A1V6Q827_9EURO</name>
<sequence length="199" mass="22424">MGHEDKDDPPPTLTKDHQIFISIHHRGELSLDERRRELGISAYHWGVLLAPRHPRGPDCHAFDVTDGSSPDRLLRRDNNPDFKWHFRVKNYVNPDHSGSLLLRILIGKIKIGKSNGDAFERIDALLRSIPLPVKGSSGAMPSQNCVGWIRAAIRKLQANGLAEEFDVDSFMDHALAFVDRRLADVDHVPDVINHLGKKI</sequence>
<proteinExistence type="predicted"/>
<protein>
    <submittedName>
        <fullName evidence="1">Uncharacterized protein</fullName>
    </submittedName>
</protein>
<reference evidence="2" key="1">
    <citation type="journal article" date="2017" name="Nat. Microbiol.">
        <title>Global analysis of biosynthetic gene clusters reveals vast potential of secondary metabolite production in Penicillium species.</title>
        <authorList>
            <person name="Nielsen J.C."/>
            <person name="Grijseels S."/>
            <person name="Prigent S."/>
            <person name="Ji B."/>
            <person name="Dainat J."/>
            <person name="Nielsen K.F."/>
            <person name="Frisvad J.C."/>
            <person name="Workman M."/>
            <person name="Nielsen J."/>
        </authorList>
    </citation>
    <scope>NUCLEOTIDE SEQUENCE [LARGE SCALE GENOMIC DNA]</scope>
    <source>
        <strain evidence="2">IBT 31811</strain>
    </source>
</reference>
<evidence type="ECO:0000313" key="2">
    <source>
        <dbReference type="Proteomes" id="UP000191672"/>
    </source>
</evidence>
<comment type="caution">
    <text evidence="1">The sequence shown here is derived from an EMBL/GenBank/DDBJ whole genome shotgun (WGS) entry which is preliminary data.</text>
</comment>
<evidence type="ECO:0000313" key="1">
    <source>
        <dbReference type="EMBL" id="OQD85348.1"/>
    </source>
</evidence>
<dbReference type="Proteomes" id="UP000191672">
    <property type="component" value="Unassembled WGS sequence"/>
</dbReference>
<organism evidence="1 2">
    <name type="scientific">Penicillium antarcticum</name>
    <dbReference type="NCBI Taxonomy" id="416450"/>
    <lineage>
        <taxon>Eukaryota</taxon>
        <taxon>Fungi</taxon>
        <taxon>Dikarya</taxon>
        <taxon>Ascomycota</taxon>
        <taxon>Pezizomycotina</taxon>
        <taxon>Eurotiomycetes</taxon>
        <taxon>Eurotiomycetidae</taxon>
        <taxon>Eurotiales</taxon>
        <taxon>Aspergillaceae</taxon>
        <taxon>Penicillium</taxon>
    </lineage>
</organism>
<keyword evidence="2" id="KW-1185">Reference proteome</keyword>
<dbReference type="Pfam" id="PF21858">
    <property type="entry name" value="DUF6914"/>
    <property type="match status" value="1"/>
</dbReference>
<dbReference type="STRING" id="416450.A0A1V6Q827"/>
<accession>A0A1V6Q827</accession>
<dbReference type="EMBL" id="MDYN01000010">
    <property type="protein sequence ID" value="OQD85348.1"/>
    <property type="molecule type" value="Genomic_DNA"/>
</dbReference>
<gene>
    <name evidence="1" type="ORF">PENANT_c010G07828</name>
</gene>
<dbReference type="InterPro" id="IPR054208">
    <property type="entry name" value="DUF6914"/>
</dbReference>